<evidence type="ECO:0000256" key="2">
    <source>
        <dbReference type="ARBA" id="ARBA00022475"/>
    </source>
</evidence>
<keyword evidence="4 12" id="KW-0808">Transferase</keyword>
<dbReference type="AlphaFoldDB" id="A0A5J5IKE6"/>
<comment type="subcellular location">
    <subcellularLocation>
        <location evidence="1 12">Cell membrane</location>
        <topology evidence="1 12">Multi-pass membrane protein</topology>
    </subcellularLocation>
</comment>
<dbReference type="NCBIfam" id="TIGR04265">
    <property type="entry name" value="bac_cardiolipin"/>
    <property type="match status" value="1"/>
</dbReference>
<dbReference type="GO" id="GO:0032049">
    <property type="term" value="P:cardiolipin biosynthetic process"/>
    <property type="evidence" value="ECO:0007669"/>
    <property type="project" value="UniProtKB-UniRule"/>
</dbReference>
<evidence type="ECO:0000256" key="1">
    <source>
        <dbReference type="ARBA" id="ARBA00004651"/>
    </source>
</evidence>
<feature type="active site" evidence="12">
    <location>
        <position position="407"/>
    </location>
</feature>
<keyword evidence="6" id="KW-0677">Repeat</keyword>
<dbReference type="Proteomes" id="UP000326903">
    <property type="component" value="Unassembled WGS sequence"/>
</dbReference>
<keyword evidence="10 12" id="KW-0594">Phospholipid biosynthesis</keyword>
<dbReference type="InterPro" id="IPR027379">
    <property type="entry name" value="CLS_N"/>
</dbReference>
<evidence type="ECO:0000256" key="13">
    <source>
        <dbReference type="NCBIfam" id="TIGR04265"/>
    </source>
</evidence>
<feature type="active site" evidence="12">
    <location>
        <position position="224"/>
    </location>
</feature>
<feature type="active site" evidence="12">
    <location>
        <position position="400"/>
    </location>
</feature>
<proteinExistence type="inferred from homology"/>
<dbReference type="InterPro" id="IPR001736">
    <property type="entry name" value="PLipase_D/transphosphatidylase"/>
</dbReference>
<dbReference type="Pfam" id="PF13091">
    <property type="entry name" value="PLDc_2"/>
    <property type="match status" value="2"/>
</dbReference>
<dbReference type="GO" id="GO:0005886">
    <property type="term" value="C:plasma membrane"/>
    <property type="evidence" value="ECO:0007669"/>
    <property type="project" value="UniProtKB-SubCell"/>
</dbReference>
<dbReference type="PANTHER" id="PTHR21248:SF22">
    <property type="entry name" value="PHOSPHOLIPASE D"/>
    <property type="match status" value="1"/>
</dbReference>
<dbReference type="Gene3D" id="3.30.870.10">
    <property type="entry name" value="Endonuclease Chain A"/>
    <property type="match status" value="2"/>
</dbReference>
<keyword evidence="11 12" id="KW-1208">Phospholipid metabolism</keyword>
<dbReference type="EMBL" id="VYQF01000002">
    <property type="protein sequence ID" value="KAA9039489.1"/>
    <property type="molecule type" value="Genomic_DNA"/>
</dbReference>
<evidence type="ECO:0000256" key="6">
    <source>
        <dbReference type="ARBA" id="ARBA00022737"/>
    </source>
</evidence>
<keyword evidence="7 12" id="KW-1133">Transmembrane helix</keyword>
<sequence>MHLNWILISAVYIIIVIAVCLRIVYDTRSSTKTIAYLLLSILVPVAGILFYLVFGVNYWKLKLYNKKSAEGKKILDKLEKEWEIPTAEFLKKSGYVLEGNYELAAMLLKELHTPLSGGNKVKILVNGEEKFPEVLTALKEAKHHIHLEYYIYENDSIGKEIENILIAKAKEGIQVKFIYDDFGSPSINKKMEIRLKEAGVEVYPFQKVLFYLLANRLNYRNHRKIIVIDGQTAFTGGINVSDKYINNKPGRLYWRDTHIRIDGPGVFYLQYLFFTDWNFCCGKKIKPSFEHFVAGKTFPENTFLQVVASGPDADQPAILFSILQAINLATKEILITSPYLIPGDTILDALKVAALSGLSVKLLVPGISDSKLVNAASRSYYGELLFAGIDIYLYNKGFVHAKTMVTDGKFSVIGTANMDMRSFELNFEVNVLLYDEKISKKLRSIFFEDLKDAKKIDAKKWNKRPVYKQLPEKLARLFSPVM</sequence>
<gene>
    <name evidence="15" type="primary">cls</name>
    <name evidence="15" type="ORF">FW778_11770</name>
</gene>
<keyword evidence="5 12" id="KW-0812">Transmembrane</keyword>
<comment type="similarity">
    <text evidence="12">Belongs to the phospholipase D family. Cardiolipin synthase subfamily.</text>
</comment>
<keyword evidence="16" id="KW-1185">Reference proteome</keyword>
<dbReference type="InterPro" id="IPR030874">
    <property type="entry name" value="Cardiolipin_synth_Firmi"/>
</dbReference>
<dbReference type="SMART" id="SM00155">
    <property type="entry name" value="PLDc"/>
    <property type="match status" value="2"/>
</dbReference>
<dbReference type="SUPFAM" id="SSF56024">
    <property type="entry name" value="Phospholipase D/nuclease"/>
    <property type="match status" value="2"/>
</dbReference>
<dbReference type="GO" id="GO:0008808">
    <property type="term" value="F:cardiolipin synthase activity"/>
    <property type="evidence" value="ECO:0007669"/>
    <property type="project" value="UniProtKB-UniRule"/>
</dbReference>
<evidence type="ECO:0000256" key="8">
    <source>
        <dbReference type="ARBA" id="ARBA00023098"/>
    </source>
</evidence>
<keyword evidence="2 12" id="KW-1003">Cell membrane</keyword>
<evidence type="ECO:0000313" key="16">
    <source>
        <dbReference type="Proteomes" id="UP000326903"/>
    </source>
</evidence>
<organism evidence="15 16">
    <name type="scientific">Ginsengibacter hankyongi</name>
    <dbReference type="NCBI Taxonomy" id="2607284"/>
    <lineage>
        <taxon>Bacteria</taxon>
        <taxon>Pseudomonadati</taxon>
        <taxon>Bacteroidota</taxon>
        <taxon>Chitinophagia</taxon>
        <taxon>Chitinophagales</taxon>
        <taxon>Chitinophagaceae</taxon>
        <taxon>Ginsengibacter</taxon>
    </lineage>
</organism>
<keyword evidence="9 12" id="KW-0472">Membrane</keyword>
<dbReference type="RefSeq" id="WP_150414900.1">
    <property type="nucleotide sequence ID" value="NZ_VYQF01000002.1"/>
</dbReference>
<accession>A0A5J5IKE6</accession>
<evidence type="ECO:0000256" key="7">
    <source>
        <dbReference type="ARBA" id="ARBA00022989"/>
    </source>
</evidence>
<comment type="catalytic activity">
    <reaction evidence="12">
        <text>2 a 1,2-diacyl-sn-glycero-3-phospho-(1'-sn-glycerol) = a cardiolipin + glycerol</text>
        <dbReference type="Rhea" id="RHEA:31451"/>
        <dbReference type="ChEBI" id="CHEBI:17754"/>
        <dbReference type="ChEBI" id="CHEBI:62237"/>
        <dbReference type="ChEBI" id="CHEBI:64716"/>
    </reaction>
</comment>
<evidence type="ECO:0000313" key="15">
    <source>
        <dbReference type="EMBL" id="KAA9039489.1"/>
    </source>
</evidence>
<dbReference type="CDD" id="cd09112">
    <property type="entry name" value="PLDc_CLS_2"/>
    <property type="match status" value="1"/>
</dbReference>
<dbReference type="PROSITE" id="PS50035">
    <property type="entry name" value="PLD"/>
    <property type="match status" value="2"/>
</dbReference>
<protein>
    <recommendedName>
        <fullName evidence="12 13">Cardiolipin synthase</fullName>
        <shortName evidence="12">CL synthase</shortName>
        <ecNumber evidence="12 13">2.7.8.-</ecNumber>
    </recommendedName>
</protein>
<feature type="active site" evidence="12">
    <location>
        <position position="229"/>
    </location>
</feature>
<feature type="active site" evidence="12">
    <location>
        <position position="222"/>
    </location>
</feature>
<keyword evidence="3 12" id="KW-0444">Lipid biosynthesis</keyword>
<feature type="domain" description="PLD phosphodiesterase" evidence="14">
    <location>
        <begin position="217"/>
        <end position="244"/>
    </location>
</feature>
<keyword evidence="8 12" id="KW-0443">Lipid metabolism</keyword>
<comment type="function">
    <text evidence="12">Catalyzes the reversible phosphatidyl group transfer from one phosphatidylglycerol molecule to another to form cardiolipin (CL) (diphosphatidylglycerol) and glycerol.</text>
</comment>
<evidence type="ECO:0000256" key="9">
    <source>
        <dbReference type="ARBA" id="ARBA00023136"/>
    </source>
</evidence>
<evidence type="ECO:0000256" key="12">
    <source>
        <dbReference type="HAMAP-Rule" id="MF_01916"/>
    </source>
</evidence>
<dbReference type="Pfam" id="PF13396">
    <property type="entry name" value="PLDc_N"/>
    <property type="match status" value="1"/>
</dbReference>
<name>A0A5J5IKE6_9BACT</name>
<comment type="caution">
    <text evidence="15">The sequence shown here is derived from an EMBL/GenBank/DDBJ whole genome shotgun (WGS) entry which is preliminary data.</text>
</comment>
<evidence type="ECO:0000256" key="5">
    <source>
        <dbReference type="ARBA" id="ARBA00022692"/>
    </source>
</evidence>
<evidence type="ECO:0000256" key="4">
    <source>
        <dbReference type="ARBA" id="ARBA00022679"/>
    </source>
</evidence>
<dbReference type="PANTHER" id="PTHR21248">
    <property type="entry name" value="CARDIOLIPIN SYNTHASE"/>
    <property type="match status" value="1"/>
</dbReference>
<feature type="domain" description="PLD phosphodiesterase" evidence="14">
    <location>
        <begin position="395"/>
        <end position="422"/>
    </location>
</feature>
<dbReference type="FunFam" id="3.30.870.10:FF:000014">
    <property type="entry name" value="Cardiolipin synthase"/>
    <property type="match status" value="1"/>
</dbReference>
<feature type="transmembrane region" description="Helical" evidence="12">
    <location>
        <begin position="37"/>
        <end position="59"/>
    </location>
</feature>
<evidence type="ECO:0000256" key="11">
    <source>
        <dbReference type="ARBA" id="ARBA00023264"/>
    </source>
</evidence>
<reference evidence="15 16" key="1">
    <citation type="submission" date="2019-09" db="EMBL/GenBank/DDBJ databases">
        <title>Draft genome sequence of Ginsengibacter sp. BR5-29.</title>
        <authorList>
            <person name="Im W.-T."/>
        </authorList>
    </citation>
    <scope>NUCLEOTIDE SEQUENCE [LARGE SCALE GENOMIC DNA]</scope>
    <source>
        <strain evidence="15 16">BR5-29</strain>
    </source>
</reference>
<dbReference type="EC" id="2.7.8.-" evidence="12 13"/>
<evidence type="ECO:0000259" key="14">
    <source>
        <dbReference type="PROSITE" id="PS50035"/>
    </source>
</evidence>
<dbReference type="CDD" id="cd09110">
    <property type="entry name" value="PLDc_CLS_1"/>
    <property type="match status" value="1"/>
</dbReference>
<feature type="transmembrane region" description="Helical" evidence="12">
    <location>
        <begin position="6"/>
        <end position="25"/>
    </location>
</feature>
<dbReference type="InterPro" id="IPR025202">
    <property type="entry name" value="PLD-like_dom"/>
</dbReference>
<dbReference type="InterPro" id="IPR022924">
    <property type="entry name" value="Cardiolipin_synthase"/>
</dbReference>
<evidence type="ECO:0000256" key="3">
    <source>
        <dbReference type="ARBA" id="ARBA00022516"/>
    </source>
</evidence>
<evidence type="ECO:0000256" key="10">
    <source>
        <dbReference type="ARBA" id="ARBA00023209"/>
    </source>
</evidence>
<feature type="active site" evidence="12">
    <location>
        <position position="402"/>
    </location>
</feature>
<dbReference type="HAMAP" id="MF_01916">
    <property type="entry name" value="Cardiolipin_synth_Cls"/>
    <property type="match status" value="1"/>
</dbReference>